<dbReference type="EMBL" id="FOWE01000009">
    <property type="protein sequence ID" value="SFO47438.1"/>
    <property type="molecule type" value="Genomic_DNA"/>
</dbReference>
<accession>A0A1I5HGG4</accession>
<feature type="compositionally biased region" description="Basic and acidic residues" evidence="1">
    <location>
        <begin position="75"/>
        <end position="87"/>
    </location>
</feature>
<evidence type="ECO:0000313" key="3">
    <source>
        <dbReference type="Proteomes" id="UP000183642"/>
    </source>
</evidence>
<evidence type="ECO:0000313" key="2">
    <source>
        <dbReference type="EMBL" id="SFO47438.1"/>
    </source>
</evidence>
<feature type="region of interest" description="Disordered" evidence="1">
    <location>
        <begin position="1"/>
        <end position="303"/>
    </location>
</feature>
<feature type="compositionally biased region" description="Basic residues" evidence="1">
    <location>
        <begin position="204"/>
        <end position="213"/>
    </location>
</feature>
<evidence type="ECO:0000256" key="1">
    <source>
        <dbReference type="SAM" id="MobiDB-lite"/>
    </source>
</evidence>
<feature type="compositionally biased region" description="Low complexity" evidence="1">
    <location>
        <begin position="13"/>
        <end position="28"/>
    </location>
</feature>
<feature type="compositionally biased region" description="Basic and acidic residues" evidence="1">
    <location>
        <begin position="165"/>
        <end position="175"/>
    </location>
</feature>
<feature type="compositionally biased region" description="Polar residues" evidence="1">
    <location>
        <begin position="99"/>
        <end position="112"/>
    </location>
</feature>
<protein>
    <submittedName>
        <fullName evidence="2">Uncharacterized protein</fullName>
    </submittedName>
</protein>
<feature type="compositionally biased region" description="Basic and acidic residues" evidence="1">
    <location>
        <begin position="148"/>
        <end position="158"/>
    </location>
</feature>
<name>A0A1I5HGG4_9ACTN</name>
<proteinExistence type="predicted"/>
<feature type="compositionally biased region" description="Polar residues" evidence="1">
    <location>
        <begin position="43"/>
        <end position="59"/>
    </location>
</feature>
<organism evidence="2 3">
    <name type="scientific">Geodermatophilus obscurus</name>
    <dbReference type="NCBI Taxonomy" id="1861"/>
    <lineage>
        <taxon>Bacteria</taxon>
        <taxon>Bacillati</taxon>
        <taxon>Actinomycetota</taxon>
        <taxon>Actinomycetes</taxon>
        <taxon>Geodermatophilales</taxon>
        <taxon>Geodermatophilaceae</taxon>
        <taxon>Geodermatophilus</taxon>
    </lineage>
</organism>
<dbReference type="Proteomes" id="UP000183642">
    <property type="component" value="Unassembled WGS sequence"/>
</dbReference>
<reference evidence="3" key="1">
    <citation type="submission" date="2016-10" db="EMBL/GenBank/DDBJ databases">
        <authorList>
            <person name="Varghese N."/>
            <person name="Submissions S."/>
        </authorList>
    </citation>
    <scope>NUCLEOTIDE SEQUENCE [LARGE SCALE GENOMIC DNA]</scope>
    <source>
        <strain evidence="3">DSM 43161</strain>
    </source>
</reference>
<gene>
    <name evidence="2" type="ORF">SAMN05660359_03709</name>
</gene>
<feature type="compositionally biased region" description="Basic and acidic residues" evidence="1">
    <location>
        <begin position="182"/>
        <end position="194"/>
    </location>
</feature>
<dbReference type="AlphaFoldDB" id="A0A1I5HGG4"/>
<keyword evidence="3" id="KW-1185">Reference proteome</keyword>
<sequence length="320" mass="34590">MHGSRRGPPRPAARPSRSSSAGSRSARPSRPPERIGRRCSPSWPANWTTAESTTATSQHSPRHCGPSSLPTVDARGCKVGDPEEPPARGDTPYGMRSPARTSSRPAAQQAATGQRPGNPGYLGACSPRPRDARNRRSSILLSGGSAHESSHQETDRRTGTQPGLHDGRSLADRAACRARVVGQDHRSQRADRTGAARPAGPLRARGRPRRRAVTGRTGTPSRTRPDGLLDPPRASIDPGPAEDLRRRRRVRAVERTRRPAGVAGPRSSHWTSGLPAARDARFGDAQPQRVGRRDLSPWSTEGDAIGVRCSSRHHYRERCS</sequence>